<dbReference type="Proteomes" id="UP000831684">
    <property type="component" value="Chromosome"/>
</dbReference>
<name>A0A9E6ZYA1_9HYPH</name>
<dbReference type="EMBL" id="CP083239">
    <property type="protein sequence ID" value="UOK72601.1"/>
    <property type="molecule type" value="Genomic_DNA"/>
</dbReference>
<evidence type="ECO:0000313" key="2">
    <source>
        <dbReference type="EMBL" id="UOK72601.1"/>
    </source>
</evidence>
<dbReference type="KEGG" id="apol:K9D25_07840"/>
<organism evidence="2 3">
    <name type="scientific">Ancylobacter polymorphus</name>
    <dbReference type="NCBI Taxonomy" id="223390"/>
    <lineage>
        <taxon>Bacteria</taxon>
        <taxon>Pseudomonadati</taxon>
        <taxon>Pseudomonadota</taxon>
        <taxon>Alphaproteobacteria</taxon>
        <taxon>Hyphomicrobiales</taxon>
        <taxon>Xanthobacteraceae</taxon>
        <taxon>Ancylobacter</taxon>
    </lineage>
</organism>
<gene>
    <name evidence="2" type="ORF">K9D25_07840</name>
</gene>
<proteinExistence type="predicted"/>
<dbReference type="RefSeq" id="WP_244450298.1">
    <property type="nucleotide sequence ID" value="NZ_CP083239.1"/>
</dbReference>
<reference evidence="2" key="1">
    <citation type="submission" date="2021-09" db="EMBL/GenBank/DDBJ databases">
        <title>Network and meta-omics reveal the key degrader and cooperation patterns in an efficient 1,4-dioxane-degrading microbial community.</title>
        <authorList>
            <person name="Dai C."/>
        </authorList>
    </citation>
    <scope>NUCLEOTIDE SEQUENCE</scope>
    <source>
        <strain evidence="2">ZM13</strain>
    </source>
</reference>
<dbReference type="AlphaFoldDB" id="A0A9E6ZYA1"/>
<feature type="region of interest" description="Disordered" evidence="1">
    <location>
        <begin position="24"/>
        <end position="97"/>
    </location>
</feature>
<accession>A0A9E6ZYA1</accession>
<evidence type="ECO:0000256" key="1">
    <source>
        <dbReference type="SAM" id="MobiDB-lite"/>
    </source>
</evidence>
<feature type="compositionally biased region" description="Basic and acidic residues" evidence="1">
    <location>
        <begin position="62"/>
        <end position="71"/>
    </location>
</feature>
<sequence>MVQDNGKPGDADYTEAEIDETIEETFPASDPPALGGITGDVPPSDGGVPGGTEVIPPGGHATEAKADKTDIDEALDESFPASDPPAFTGVTGVKEAG</sequence>
<protein>
    <submittedName>
        <fullName evidence="2">Uncharacterized protein</fullName>
    </submittedName>
</protein>
<evidence type="ECO:0000313" key="3">
    <source>
        <dbReference type="Proteomes" id="UP000831684"/>
    </source>
</evidence>